<dbReference type="Gene3D" id="3.90.550.10">
    <property type="entry name" value="Spore Coat Polysaccharide Biosynthesis Protein SpsA, Chain A"/>
    <property type="match status" value="1"/>
</dbReference>
<evidence type="ECO:0000313" key="3">
    <source>
        <dbReference type="Proteomes" id="UP000176198"/>
    </source>
</evidence>
<dbReference type="AlphaFoldDB" id="A0A1F7WM81"/>
<feature type="domain" description="Glycosyltransferase 2-like" evidence="1">
    <location>
        <begin position="4"/>
        <end position="100"/>
    </location>
</feature>
<dbReference type="STRING" id="1802471.A2115_03430"/>
<gene>
    <name evidence="2" type="ORF">A2115_03430</name>
</gene>
<dbReference type="PANTHER" id="PTHR43630:SF2">
    <property type="entry name" value="GLYCOSYLTRANSFERASE"/>
    <property type="match status" value="1"/>
</dbReference>
<dbReference type="InterPro" id="IPR029044">
    <property type="entry name" value="Nucleotide-diphossugar_trans"/>
</dbReference>
<accession>A0A1F7WM81</accession>
<proteinExistence type="predicted"/>
<dbReference type="SUPFAM" id="SSF53448">
    <property type="entry name" value="Nucleotide-diphospho-sugar transferases"/>
    <property type="match status" value="1"/>
</dbReference>
<sequence length="251" mass="29101">MKVSAIIIAKNEAEMIGDGLESVLWADEIIVIDSGSVDKTIDIAKRYGAKIYKTRSGSFSDWRKQGAKRAQGEYLFYLDADERVTPLLRAEIKKAVSDESAPAYAIPRKNILLGHEMHWGGWWPDYVIRLIKATALISWKGELHEYPEISGEVIKLRQPLIHITHTNLTEMVEKTNYWSETEARLLFESGHPPVVWWRFVSIAFREFWFRGIRKMAFLDGPVGIIELIYQIFNRLIIYAKLWEFQQNQGKK</sequence>
<evidence type="ECO:0000313" key="2">
    <source>
        <dbReference type="EMBL" id="OGM03115.1"/>
    </source>
</evidence>
<comment type="caution">
    <text evidence="2">The sequence shown here is derived from an EMBL/GenBank/DDBJ whole genome shotgun (WGS) entry which is preliminary data.</text>
</comment>
<dbReference type="CDD" id="cd02511">
    <property type="entry name" value="Beta4Glucosyltransferase"/>
    <property type="match status" value="1"/>
</dbReference>
<reference evidence="2 3" key="1">
    <citation type="journal article" date="2016" name="Nat. Commun.">
        <title>Thousands of microbial genomes shed light on interconnected biogeochemical processes in an aquifer system.</title>
        <authorList>
            <person name="Anantharaman K."/>
            <person name="Brown C.T."/>
            <person name="Hug L.A."/>
            <person name="Sharon I."/>
            <person name="Castelle C.J."/>
            <person name="Probst A.J."/>
            <person name="Thomas B.C."/>
            <person name="Singh A."/>
            <person name="Wilkins M.J."/>
            <person name="Karaoz U."/>
            <person name="Brodie E.L."/>
            <person name="Williams K.H."/>
            <person name="Hubbard S.S."/>
            <person name="Banfield J.F."/>
        </authorList>
    </citation>
    <scope>NUCLEOTIDE SEQUENCE [LARGE SCALE GENOMIC DNA]</scope>
</reference>
<evidence type="ECO:0000259" key="1">
    <source>
        <dbReference type="Pfam" id="PF00535"/>
    </source>
</evidence>
<protein>
    <recommendedName>
        <fullName evidence="1">Glycosyltransferase 2-like domain-containing protein</fullName>
    </recommendedName>
</protein>
<dbReference type="Pfam" id="PF00535">
    <property type="entry name" value="Glycos_transf_2"/>
    <property type="match status" value="1"/>
</dbReference>
<dbReference type="InterPro" id="IPR001173">
    <property type="entry name" value="Glyco_trans_2-like"/>
</dbReference>
<organism evidence="2 3">
    <name type="scientific">Candidatus Woesebacteria bacterium GWA1_41_8</name>
    <dbReference type="NCBI Taxonomy" id="1802471"/>
    <lineage>
        <taxon>Bacteria</taxon>
        <taxon>Candidatus Woeseibacteriota</taxon>
    </lineage>
</organism>
<name>A0A1F7WM81_9BACT</name>
<dbReference type="EMBL" id="MGFJ01000006">
    <property type="protein sequence ID" value="OGM03115.1"/>
    <property type="molecule type" value="Genomic_DNA"/>
</dbReference>
<dbReference type="Proteomes" id="UP000176198">
    <property type="component" value="Unassembled WGS sequence"/>
</dbReference>
<dbReference type="PANTHER" id="PTHR43630">
    <property type="entry name" value="POLY-BETA-1,6-N-ACETYL-D-GLUCOSAMINE SYNTHASE"/>
    <property type="match status" value="1"/>
</dbReference>